<protein>
    <submittedName>
        <fullName evidence="1">Uncharacterized protein</fullName>
    </submittedName>
</protein>
<reference evidence="2" key="1">
    <citation type="journal article" date="2023" name="G3 (Bethesda)">
        <title>Genome assembly and association tests identify interacting loci associated with vigor, precocity, and sex in interspecific pistachio rootstocks.</title>
        <authorList>
            <person name="Palmer W."/>
            <person name="Jacygrad E."/>
            <person name="Sagayaradj S."/>
            <person name="Cavanaugh K."/>
            <person name="Han R."/>
            <person name="Bertier L."/>
            <person name="Beede B."/>
            <person name="Kafkas S."/>
            <person name="Golino D."/>
            <person name="Preece J."/>
            <person name="Michelmore R."/>
        </authorList>
    </citation>
    <scope>NUCLEOTIDE SEQUENCE [LARGE SCALE GENOMIC DNA]</scope>
</reference>
<evidence type="ECO:0000313" key="2">
    <source>
        <dbReference type="Proteomes" id="UP001163603"/>
    </source>
</evidence>
<gene>
    <name evidence="1" type="ORF">Pint_12221</name>
</gene>
<evidence type="ECO:0000313" key="1">
    <source>
        <dbReference type="EMBL" id="KAJ0018231.1"/>
    </source>
</evidence>
<keyword evidence="2" id="KW-1185">Reference proteome</keyword>
<dbReference type="EMBL" id="CM047747">
    <property type="protein sequence ID" value="KAJ0018231.1"/>
    <property type="molecule type" value="Genomic_DNA"/>
</dbReference>
<accession>A0ACC0XKP0</accession>
<organism evidence="1 2">
    <name type="scientific">Pistacia integerrima</name>
    <dbReference type="NCBI Taxonomy" id="434235"/>
    <lineage>
        <taxon>Eukaryota</taxon>
        <taxon>Viridiplantae</taxon>
        <taxon>Streptophyta</taxon>
        <taxon>Embryophyta</taxon>
        <taxon>Tracheophyta</taxon>
        <taxon>Spermatophyta</taxon>
        <taxon>Magnoliopsida</taxon>
        <taxon>eudicotyledons</taxon>
        <taxon>Gunneridae</taxon>
        <taxon>Pentapetalae</taxon>
        <taxon>rosids</taxon>
        <taxon>malvids</taxon>
        <taxon>Sapindales</taxon>
        <taxon>Anacardiaceae</taxon>
        <taxon>Pistacia</taxon>
    </lineage>
</organism>
<dbReference type="Proteomes" id="UP001163603">
    <property type="component" value="Chromosome 12"/>
</dbReference>
<name>A0ACC0XKP0_9ROSI</name>
<comment type="caution">
    <text evidence="1">The sequence shown here is derived from an EMBL/GenBank/DDBJ whole genome shotgun (WGS) entry which is preliminary data.</text>
</comment>
<proteinExistence type="predicted"/>
<sequence>MNRHRDIFKLIHEMGTLKDLIVASKDKKDNNILHSAGMLAPPDRLNVESGAALQLQRELLWFKVNVTVLLCLESNIR</sequence>